<protein>
    <submittedName>
        <fullName evidence="1">Uncharacterized protein</fullName>
    </submittedName>
</protein>
<evidence type="ECO:0000313" key="1">
    <source>
        <dbReference type="EMBL" id="KNE95593.1"/>
    </source>
</evidence>
<keyword evidence="2" id="KW-1185">Reference proteome</keyword>
<dbReference type="AlphaFoldDB" id="A0A0L0V8I1"/>
<dbReference type="EMBL" id="AJIL01000094">
    <property type="protein sequence ID" value="KNE95593.1"/>
    <property type="molecule type" value="Genomic_DNA"/>
</dbReference>
<dbReference type="Proteomes" id="UP000054564">
    <property type="component" value="Unassembled WGS sequence"/>
</dbReference>
<gene>
    <name evidence="1" type="ORF">PSTG_11083</name>
</gene>
<organism evidence="1 2">
    <name type="scientific">Puccinia striiformis f. sp. tritici PST-78</name>
    <dbReference type="NCBI Taxonomy" id="1165861"/>
    <lineage>
        <taxon>Eukaryota</taxon>
        <taxon>Fungi</taxon>
        <taxon>Dikarya</taxon>
        <taxon>Basidiomycota</taxon>
        <taxon>Pucciniomycotina</taxon>
        <taxon>Pucciniomycetes</taxon>
        <taxon>Pucciniales</taxon>
        <taxon>Pucciniaceae</taxon>
        <taxon>Puccinia</taxon>
    </lineage>
</organism>
<sequence>MPIQTQVSPTGKGTSHGFCSNLAPVPVLDTRRRGTWLILAGTTGTLTAWSFSSLSGGYLDGLELLQLVRRLYQQLGASPACQEAISTAWRSSSLSGDYPNGLEKLHLVRRPP</sequence>
<comment type="caution">
    <text evidence="1">The sequence shown here is derived from an EMBL/GenBank/DDBJ whole genome shotgun (WGS) entry which is preliminary data.</text>
</comment>
<proteinExistence type="predicted"/>
<reference evidence="2" key="1">
    <citation type="submission" date="2014-03" db="EMBL/GenBank/DDBJ databases">
        <title>The Genome Sequence of Puccinia striiformis f. sp. tritici PST-78.</title>
        <authorList>
            <consortium name="The Broad Institute Genome Sequencing Platform"/>
            <person name="Cuomo C."/>
            <person name="Hulbert S."/>
            <person name="Chen X."/>
            <person name="Walker B."/>
            <person name="Young S.K."/>
            <person name="Zeng Q."/>
            <person name="Gargeya S."/>
            <person name="Fitzgerald M."/>
            <person name="Haas B."/>
            <person name="Abouelleil A."/>
            <person name="Alvarado L."/>
            <person name="Arachchi H.M."/>
            <person name="Berlin A.M."/>
            <person name="Chapman S.B."/>
            <person name="Goldberg J."/>
            <person name="Griggs A."/>
            <person name="Gujja S."/>
            <person name="Hansen M."/>
            <person name="Howarth C."/>
            <person name="Imamovic A."/>
            <person name="Larimer J."/>
            <person name="McCowan C."/>
            <person name="Montmayeur A."/>
            <person name="Murphy C."/>
            <person name="Neiman D."/>
            <person name="Pearson M."/>
            <person name="Priest M."/>
            <person name="Roberts A."/>
            <person name="Saif S."/>
            <person name="Shea T."/>
            <person name="Sisk P."/>
            <person name="Sykes S."/>
            <person name="Wortman J."/>
            <person name="Nusbaum C."/>
            <person name="Birren B."/>
        </authorList>
    </citation>
    <scope>NUCLEOTIDE SEQUENCE [LARGE SCALE GENOMIC DNA]</scope>
    <source>
        <strain evidence="2">race PST-78</strain>
    </source>
</reference>
<name>A0A0L0V8I1_9BASI</name>
<evidence type="ECO:0000313" key="2">
    <source>
        <dbReference type="Proteomes" id="UP000054564"/>
    </source>
</evidence>
<accession>A0A0L0V8I1</accession>